<proteinExistence type="inferred from homology"/>
<accession>A0AA37RUN3</accession>
<gene>
    <name evidence="5" type="ORF">GCM10007895_09920</name>
</gene>
<evidence type="ECO:0000313" key="5">
    <source>
        <dbReference type="EMBL" id="GLP95686.1"/>
    </source>
</evidence>
<dbReference type="RefSeq" id="WP_169902934.1">
    <property type="nucleotide sequence ID" value="NZ_BSNC01000003.1"/>
</dbReference>
<evidence type="ECO:0000256" key="3">
    <source>
        <dbReference type="SAM" id="SignalP"/>
    </source>
</evidence>
<keyword evidence="6" id="KW-1185">Reference proteome</keyword>
<dbReference type="PANTHER" id="PTHR35527">
    <property type="entry name" value="CHOLOYLGLYCINE HYDROLASE"/>
    <property type="match status" value="1"/>
</dbReference>
<feature type="chain" id="PRO_5041374584" evidence="3">
    <location>
        <begin position="25"/>
        <end position="336"/>
    </location>
</feature>
<name>A0AA37RUN3_9GAMM</name>
<dbReference type="InterPro" id="IPR029055">
    <property type="entry name" value="Ntn_hydrolases_N"/>
</dbReference>
<reference evidence="5" key="1">
    <citation type="journal article" date="2014" name="Int. J. Syst. Evol. Microbiol.">
        <title>Complete genome sequence of Corynebacterium casei LMG S-19264T (=DSM 44701T), isolated from a smear-ripened cheese.</title>
        <authorList>
            <consortium name="US DOE Joint Genome Institute (JGI-PGF)"/>
            <person name="Walter F."/>
            <person name="Albersmeier A."/>
            <person name="Kalinowski J."/>
            <person name="Ruckert C."/>
        </authorList>
    </citation>
    <scope>NUCLEOTIDE SEQUENCE</scope>
    <source>
        <strain evidence="5">NBRC 101628</strain>
    </source>
</reference>
<comment type="similarity">
    <text evidence="1">Belongs to the peptidase C59 family.</text>
</comment>
<dbReference type="GO" id="GO:0016787">
    <property type="term" value="F:hydrolase activity"/>
    <property type="evidence" value="ECO:0007669"/>
    <property type="project" value="UniProtKB-KW"/>
</dbReference>
<dbReference type="EMBL" id="BSNC01000003">
    <property type="protein sequence ID" value="GLP95686.1"/>
    <property type="molecule type" value="Genomic_DNA"/>
</dbReference>
<dbReference type="PANTHER" id="PTHR35527:SF2">
    <property type="entry name" value="HYDROLASE"/>
    <property type="match status" value="1"/>
</dbReference>
<feature type="domain" description="Choloylglycine hydrolase/NAAA C-terminal" evidence="4">
    <location>
        <begin position="25"/>
        <end position="221"/>
    </location>
</feature>
<sequence length="336" mass="36902">MKKSVIALAAAAALSAGVATVANACTTLVYNNGDAAISVRTMDWYGHDDAQIVGEGKGMKHTYAQGSNAVTTKAKYASMKIVSFLPGIVAEAMNEEGLEAHLLYLGTDYTSFAEPTEAKQDVDALQVAQWAVDNFKTVEEVVANLEKVDVVNSGVCGLPPHNDMAHCSETAPVHFQFADRNGDTAVVEFVGGEMKIYRGEGTAYMSNDPEFSAHLIMDKEFTKADGSIRPYDRRLRGKTIVEDMYARDVKDATAAKNSMKAAANNVFAGYDQLDKNVGDVFPTLWTVHTDRNAGEWVFDRYDTWNVETYNFSMFDTNKPERQPMGIHPTKVMYQGK</sequence>
<dbReference type="Gene3D" id="3.60.60.10">
    <property type="entry name" value="Penicillin V Acylase, Chain A"/>
    <property type="match status" value="1"/>
</dbReference>
<dbReference type="Proteomes" id="UP001161422">
    <property type="component" value="Unassembled WGS sequence"/>
</dbReference>
<evidence type="ECO:0000259" key="4">
    <source>
        <dbReference type="Pfam" id="PF02275"/>
    </source>
</evidence>
<dbReference type="SUPFAM" id="SSF56235">
    <property type="entry name" value="N-terminal nucleophile aminohydrolases (Ntn hydrolases)"/>
    <property type="match status" value="1"/>
</dbReference>
<keyword evidence="2 5" id="KW-0378">Hydrolase</keyword>
<evidence type="ECO:0000256" key="1">
    <source>
        <dbReference type="ARBA" id="ARBA00006625"/>
    </source>
</evidence>
<dbReference type="Pfam" id="PF02275">
    <property type="entry name" value="CBAH"/>
    <property type="match status" value="1"/>
</dbReference>
<keyword evidence="3" id="KW-0732">Signal</keyword>
<organism evidence="5 6">
    <name type="scientific">Paraferrimonas sedimenticola</name>
    <dbReference type="NCBI Taxonomy" id="375674"/>
    <lineage>
        <taxon>Bacteria</taxon>
        <taxon>Pseudomonadati</taxon>
        <taxon>Pseudomonadota</taxon>
        <taxon>Gammaproteobacteria</taxon>
        <taxon>Alteromonadales</taxon>
        <taxon>Ferrimonadaceae</taxon>
        <taxon>Paraferrimonas</taxon>
    </lineage>
</organism>
<dbReference type="AlphaFoldDB" id="A0AA37RUN3"/>
<evidence type="ECO:0000256" key="2">
    <source>
        <dbReference type="ARBA" id="ARBA00022801"/>
    </source>
</evidence>
<feature type="signal peptide" evidence="3">
    <location>
        <begin position="1"/>
        <end position="24"/>
    </location>
</feature>
<dbReference type="InterPro" id="IPR029132">
    <property type="entry name" value="CBAH/NAAA_C"/>
</dbReference>
<dbReference type="InterPro" id="IPR052193">
    <property type="entry name" value="Peptidase_C59"/>
</dbReference>
<protein>
    <submittedName>
        <fullName evidence="5">Choloylglycine hydrolase</fullName>
    </submittedName>
</protein>
<reference evidence="5" key="2">
    <citation type="submission" date="2023-01" db="EMBL/GenBank/DDBJ databases">
        <title>Draft genome sequence of Paraferrimonas sedimenticola strain NBRC 101628.</title>
        <authorList>
            <person name="Sun Q."/>
            <person name="Mori K."/>
        </authorList>
    </citation>
    <scope>NUCLEOTIDE SEQUENCE</scope>
    <source>
        <strain evidence="5">NBRC 101628</strain>
    </source>
</reference>
<comment type="caution">
    <text evidence="5">The sequence shown here is derived from an EMBL/GenBank/DDBJ whole genome shotgun (WGS) entry which is preliminary data.</text>
</comment>
<evidence type="ECO:0000313" key="6">
    <source>
        <dbReference type="Proteomes" id="UP001161422"/>
    </source>
</evidence>